<accession>A0ABQ8IRC4</accession>
<feature type="region of interest" description="Disordered" evidence="1">
    <location>
        <begin position="1"/>
        <end position="43"/>
    </location>
</feature>
<protein>
    <submittedName>
        <fullName evidence="2">Uncharacterized protein</fullName>
    </submittedName>
</protein>
<gene>
    <name evidence="2" type="ORF">DERP_009860</name>
</gene>
<comment type="caution">
    <text evidence="2">The sequence shown here is derived from an EMBL/GenBank/DDBJ whole genome shotgun (WGS) entry which is preliminary data.</text>
</comment>
<reference evidence="2 3" key="2">
    <citation type="journal article" date="2022" name="Mol. Biol. Evol.">
        <title>Comparative Genomics Reveals Insights into the Divergent Evolution of Astigmatic Mites and Household Pest Adaptations.</title>
        <authorList>
            <person name="Xiong Q."/>
            <person name="Wan A.T."/>
            <person name="Liu X."/>
            <person name="Fung C.S."/>
            <person name="Xiao X."/>
            <person name="Malainual N."/>
            <person name="Hou J."/>
            <person name="Wang L."/>
            <person name="Wang M."/>
            <person name="Yang K.Y."/>
            <person name="Cui Y."/>
            <person name="Leung E.L."/>
            <person name="Nong W."/>
            <person name="Shin S.K."/>
            <person name="Au S.W."/>
            <person name="Jeong K.Y."/>
            <person name="Chew F.T."/>
            <person name="Hui J.H."/>
            <person name="Leung T.F."/>
            <person name="Tungtrongchitr A."/>
            <person name="Zhong N."/>
            <person name="Liu Z."/>
            <person name="Tsui S.K."/>
        </authorList>
    </citation>
    <scope>NUCLEOTIDE SEQUENCE [LARGE SCALE GENOMIC DNA]</scope>
    <source>
        <strain evidence="2">Derp</strain>
    </source>
</reference>
<evidence type="ECO:0000313" key="2">
    <source>
        <dbReference type="EMBL" id="KAH9412878.1"/>
    </source>
</evidence>
<name>A0ABQ8IRC4_DERPT</name>
<dbReference type="EMBL" id="NJHN03000128">
    <property type="protein sequence ID" value="KAH9412878.1"/>
    <property type="molecule type" value="Genomic_DNA"/>
</dbReference>
<evidence type="ECO:0000313" key="3">
    <source>
        <dbReference type="Proteomes" id="UP000887458"/>
    </source>
</evidence>
<keyword evidence="3" id="KW-1185">Reference proteome</keyword>
<organism evidence="2 3">
    <name type="scientific">Dermatophagoides pteronyssinus</name>
    <name type="common">European house dust mite</name>
    <dbReference type="NCBI Taxonomy" id="6956"/>
    <lineage>
        <taxon>Eukaryota</taxon>
        <taxon>Metazoa</taxon>
        <taxon>Ecdysozoa</taxon>
        <taxon>Arthropoda</taxon>
        <taxon>Chelicerata</taxon>
        <taxon>Arachnida</taxon>
        <taxon>Acari</taxon>
        <taxon>Acariformes</taxon>
        <taxon>Sarcoptiformes</taxon>
        <taxon>Astigmata</taxon>
        <taxon>Psoroptidia</taxon>
        <taxon>Analgoidea</taxon>
        <taxon>Pyroglyphidae</taxon>
        <taxon>Dermatophagoidinae</taxon>
        <taxon>Dermatophagoides</taxon>
    </lineage>
</organism>
<feature type="compositionally biased region" description="Basic residues" evidence="1">
    <location>
        <begin position="1"/>
        <end position="10"/>
    </location>
</feature>
<dbReference type="Proteomes" id="UP000887458">
    <property type="component" value="Unassembled WGS sequence"/>
</dbReference>
<reference evidence="2 3" key="1">
    <citation type="journal article" date="2018" name="J. Allergy Clin. Immunol.">
        <title>High-quality assembly of Dermatophagoides pteronyssinus genome and transcriptome reveals a wide range of novel allergens.</title>
        <authorList>
            <person name="Liu X.Y."/>
            <person name="Yang K.Y."/>
            <person name="Wang M.Q."/>
            <person name="Kwok J.S."/>
            <person name="Zeng X."/>
            <person name="Yang Z."/>
            <person name="Xiao X.J."/>
            <person name="Lau C.P."/>
            <person name="Li Y."/>
            <person name="Huang Z.M."/>
            <person name="Ba J.G."/>
            <person name="Yim A.K."/>
            <person name="Ouyang C.Y."/>
            <person name="Ngai S.M."/>
            <person name="Chan T.F."/>
            <person name="Leung E.L."/>
            <person name="Liu L."/>
            <person name="Liu Z.G."/>
            <person name="Tsui S.K."/>
        </authorList>
    </citation>
    <scope>NUCLEOTIDE SEQUENCE [LARGE SCALE GENOMIC DNA]</scope>
    <source>
        <strain evidence="2">Derp</strain>
    </source>
</reference>
<sequence length="169" mass="18798">MFQKIRGKKPCIHDNTVGGGGDRGSGVDDRLDDEIAPRKPKRGRDRPRKLMIFLGSGLLFQNCSIKRLANCLILPNTFEGGLPRIRLQIAVLQIELIQETKIVVAIIQIRLEKLTVELSSTGLKFGNFGKDFFTVLSSTSISSCLRLRLDFLFTTVVNCELSSIFSSVL</sequence>
<evidence type="ECO:0000256" key="1">
    <source>
        <dbReference type="SAM" id="MobiDB-lite"/>
    </source>
</evidence>
<feature type="compositionally biased region" description="Basic and acidic residues" evidence="1">
    <location>
        <begin position="25"/>
        <end position="37"/>
    </location>
</feature>
<proteinExistence type="predicted"/>